<accession>A0A392UCW3</accession>
<dbReference type="Proteomes" id="UP000265520">
    <property type="component" value="Unassembled WGS sequence"/>
</dbReference>
<protein>
    <submittedName>
        <fullName evidence="1">Uncharacterized protein</fullName>
    </submittedName>
</protein>
<dbReference type="EMBL" id="LXQA010778079">
    <property type="protein sequence ID" value="MCI70544.1"/>
    <property type="molecule type" value="Genomic_DNA"/>
</dbReference>
<reference evidence="1 2" key="1">
    <citation type="journal article" date="2018" name="Front. Plant Sci.">
        <title>Red Clover (Trifolium pratense) and Zigzag Clover (T. medium) - A Picture of Genomic Similarities and Differences.</title>
        <authorList>
            <person name="Dluhosova J."/>
            <person name="Istvanek J."/>
            <person name="Nedelnik J."/>
            <person name="Repkova J."/>
        </authorList>
    </citation>
    <scope>NUCLEOTIDE SEQUENCE [LARGE SCALE GENOMIC DNA]</scope>
    <source>
        <strain evidence="2">cv. 10/8</strain>
        <tissue evidence="1">Leaf</tissue>
    </source>
</reference>
<dbReference type="AlphaFoldDB" id="A0A392UCW3"/>
<feature type="non-terminal residue" evidence="1">
    <location>
        <position position="1"/>
    </location>
</feature>
<comment type="caution">
    <text evidence="1">The sequence shown here is derived from an EMBL/GenBank/DDBJ whole genome shotgun (WGS) entry which is preliminary data.</text>
</comment>
<sequence length="65" mass="7139">TELLWGLQIAMAQNEALRHEGRQPMSVGNRWNASIGTKLKPLLPCKMMLCSDAAPLVYDGSQKIG</sequence>
<proteinExistence type="predicted"/>
<evidence type="ECO:0000313" key="2">
    <source>
        <dbReference type="Proteomes" id="UP000265520"/>
    </source>
</evidence>
<name>A0A392UCW3_9FABA</name>
<keyword evidence="2" id="KW-1185">Reference proteome</keyword>
<organism evidence="1 2">
    <name type="scientific">Trifolium medium</name>
    <dbReference type="NCBI Taxonomy" id="97028"/>
    <lineage>
        <taxon>Eukaryota</taxon>
        <taxon>Viridiplantae</taxon>
        <taxon>Streptophyta</taxon>
        <taxon>Embryophyta</taxon>
        <taxon>Tracheophyta</taxon>
        <taxon>Spermatophyta</taxon>
        <taxon>Magnoliopsida</taxon>
        <taxon>eudicotyledons</taxon>
        <taxon>Gunneridae</taxon>
        <taxon>Pentapetalae</taxon>
        <taxon>rosids</taxon>
        <taxon>fabids</taxon>
        <taxon>Fabales</taxon>
        <taxon>Fabaceae</taxon>
        <taxon>Papilionoideae</taxon>
        <taxon>50 kb inversion clade</taxon>
        <taxon>NPAAA clade</taxon>
        <taxon>Hologalegina</taxon>
        <taxon>IRL clade</taxon>
        <taxon>Trifolieae</taxon>
        <taxon>Trifolium</taxon>
    </lineage>
</organism>
<evidence type="ECO:0000313" key="1">
    <source>
        <dbReference type="EMBL" id="MCI70544.1"/>
    </source>
</evidence>